<evidence type="ECO:0000313" key="1">
    <source>
        <dbReference type="EMBL" id="PZP46869.1"/>
    </source>
</evidence>
<dbReference type="EMBL" id="QFOI01000209">
    <property type="protein sequence ID" value="PZP46869.1"/>
    <property type="molecule type" value="Genomic_DNA"/>
</dbReference>
<protein>
    <recommendedName>
        <fullName evidence="3">DUF4365 domain-containing protein</fullName>
    </recommendedName>
</protein>
<evidence type="ECO:0008006" key="3">
    <source>
        <dbReference type="Google" id="ProtNLM"/>
    </source>
</evidence>
<dbReference type="Proteomes" id="UP000249645">
    <property type="component" value="Unassembled WGS sequence"/>
</dbReference>
<name>A0A2W5GY70_9SPHI</name>
<dbReference type="AlphaFoldDB" id="A0A2W5GY70"/>
<proteinExistence type="predicted"/>
<gene>
    <name evidence="1" type="ORF">DI598_11635</name>
</gene>
<accession>A0A2W5GY70</accession>
<comment type="caution">
    <text evidence="1">The sequence shown here is derived from an EMBL/GenBank/DDBJ whole genome shotgun (WGS) entry which is preliminary data.</text>
</comment>
<reference evidence="1 2" key="1">
    <citation type="submission" date="2017-11" db="EMBL/GenBank/DDBJ databases">
        <title>Infants hospitalized years apart are colonized by the same room-sourced microbial strains.</title>
        <authorList>
            <person name="Brooks B."/>
            <person name="Olm M.R."/>
            <person name="Firek B.A."/>
            <person name="Baker R."/>
            <person name="Thomas B.C."/>
            <person name="Morowitz M.J."/>
            <person name="Banfield J.F."/>
        </authorList>
    </citation>
    <scope>NUCLEOTIDE SEQUENCE [LARGE SCALE GENOMIC DNA]</scope>
    <source>
        <strain evidence="1">S2_009_000_R2_76</strain>
    </source>
</reference>
<organism evidence="1 2">
    <name type="scientific">Pseudopedobacter saltans</name>
    <dbReference type="NCBI Taxonomy" id="151895"/>
    <lineage>
        <taxon>Bacteria</taxon>
        <taxon>Pseudomonadati</taxon>
        <taxon>Bacteroidota</taxon>
        <taxon>Sphingobacteriia</taxon>
        <taxon>Sphingobacteriales</taxon>
        <taxon>Sphingobacteriaceae</taxon>
        <taxon>Pseudopedobacter</taxon>
    </lineage>
</organism>
<sequence>MKKNLDKHLIGLTGEYFVAGMMSLKGWVASLTLKNYPSVDIFGLNPDNQQTINIQVKTTKNNSSYQIGLTRLQRAVINERITCPYVFVHIDKKNNIRYFILSRLELIELIIRTDDEYFNRPRVKALTNYPIAISLKDLVDYEDKWDNLWKL</sequence>
<evidence type="ECO:0000313" key="2">
    <source>
        <dbReference type="Proteomes" id="UP000249645"/>
    </source>
</evidence>